<dbReference type="InterPro" id="IPR027417">
    <property type="entry name" value="P-loop_NTPase"/>
</dbReference>
<organism evidence="1 2">
    <name type="scientific">Marinisporobacter balticus</name>
    <dbReference type="NCBI Taxonomy" id="2018667"/>
    <lineage>
        <taxon>Bacteria</taxon>
        <taxon>Bacillati</taxon>
        <taxon>Bacillota</taxon>
        <taxon>Clostridia</taxon>
        <taxon>Peptostreptococcales</taxon>
        <taxon>Thermotaleaceae</taxon>
        <taxon>Marinisporobacter</taxon>
    </lineage>
</organism>
<dbReference type="RefSeq" id="WP_132242857.1">
    <property type="nucleotide sequence ID" value="NZ_SLWV01000003.1"/>
</dbReference>
<accession>A0A4R2KYH8</accession>
<dbReference type="Gene3D" id="3.40.50.300">
    <property type="entry name" value="P-loop containing nucleotide triphosphate hydrolases"/>
    <property type="match status" value="1"/>
</dbReference>
<dbReference type="AlphaFoldDB" id="A0A4R2KYH8"/>
<protein>
    <recommendedName>
        <fullName evidence="3">Phage terminase large subunit-like protein</fullName>
    </recommendedName>
</protein>
<evidence type="ECO:0000313" key="2">
    <source>
        <dbReference type="Proteomes" id="UP000294919"/>
    </source>
</evidence>
<reference evidence="1 2" key="1">
    <citation type="submission" date="2019-03" db="EMBL/GenBank/DDBJ databases">
        <title>Genomic Encyclopedia of Type Strains, Phase IV (KMG-IV): sequencing the most valuable type-strain genomes for metagenomic binning, comparative biology and taxonomic classification.</title>
        <authorList>
            <person name="Goeker M."/>
        </authorList>
    </citation>
    <scope>NUCLEOTIDE SEQUENCE [LARGE SCALE GENOMIC DNA]</scope>
    <source>
        <strain evidence="1 2">DSM 102940</strain>
    </source>
</reference>
<keyword evidence="2" id="KW-1185">Reference proteome</keyword>
<comment type="caution">
    <text evidence="1">The sequence shown here is derived from an EMBL/GenBank/DDBJ whole genome shotgun (WGS) entry which is preliminary data.</text>
</comment>
<proteinExistence type="predicted"/>
<evidence type="ECO:0000313" key="1">
    <source>
        <dbReference type="EMBL" id="TCO79124.1"/>
    </source>
</evidence>
<dbReference type="Gene3D" id="3.30.420.240">
    <property type="match status" value="1"/>
</dbReference>
<name>A0A4R2KYH8_9FIRM</name>
<dbReference type="OrthoDB" id="9768556at2"/>
<evidence type="ECO:0008006" key="3">
    <source>
        <dbReference type="Google" id="ProtNLM"/>
    </source>
</evidence>
<gene>
    <name evidence="1" type="ORF">EV214_103176</name>
</gene>
<dbReference type="EMBL" id="SLWV01000003">
    <property type="protein sequence ID" value="TCO79124.1"/>
    <property type="molecule type" value="Genomic_DNA"/>
</dbReference>
<dbReference type="Proteomes" id="UP000294919">
    <property type="component" value="Unassembled WGS sequence"/>
</dbReference>
<sequence>MIFTARQIIEKRKQLWEQNKEIELDRDYRESIAQYLLQKEAAELRREIQAQPELLIEMFFIVVDKEQRTVPFFLNELQWNLLEHIKKAIEDYAARKRNHLKFLLLKGRQGGFTTVITALQLSYAIVRKNFAGYTLADIADNTEAIFTDKAKFVLDNLPEAIKPTEKYNNRRELHFLKENGKGLNSRWRIATAGNKDVGRSKTLNFFHGSESAFWDNLKSILTGLGEALTKDSIQILETTANGYNEYKEMWDDTENTWEKLFYEWWRTQEYELTFEDTQKEKDFKRHVENAVGSDNVENPEWCYQRCKWLLEVKNLSWGQLYWYYNKWKDKKEDIKQEYPCTPEEAFLASGSNYFDIEAVSLRMSEVKDYFKENEPKTGYFEFNYVHEKIVDSSIKWIDDPTGYVKIYQGPEWGHFYVGGGDTAGEGSDWNTAVFTDNYTKEEVASIRIQTDEDLYARQAYCLGRYYNNALLGIETNFSTHPVKELTRLGYKNQYVREESPDKFSGQLTKKFGFNTNKQTRPLALSMLRQEFREHPERFRDLDLLVEMTTFVKNEQGKAEAMIGKHDDMIMARAINCYIAAQQKEVPKFKAKEESEVEKIKNDLVRKINKAKRNSKWR</sequence>